<dbReference type="InterPro" id="IPR010351">
    <property type="entry name" value="DUF943"/>
</dbReference>
<protein>
    <submittedName>
        <fullName evidence="1">Uncharacterized protein (TIGR03034 family)</fullName>
    </submittedName>
</protein>
<dbReference type="EMBL" id="JAGGMQ010000001">
    <property type="protein sequence ID" value="MBP2171415.1"/>
    <property type="molecule type" value="Genomic_DNA"/>
</dbReference>
<comment type="caution">
    <text evidence="1">The sequence shown here is derived from an EMBL/GenBank/DDBJ whole genome shotgun (WGS) entry which is preliminary data.</text>
</comment>
<dbReference type="RefSeq" id="WP_017802358.1">
    <property type="nucleotide sequence ID" value="NZ_JAGGMQ010000001.1"/>
</dbReference>
<keyword evidence="2" id="KW-1185">Reference proteome</keyword>
<organism evidence="1 2">
    <name type="scientific">Winslowiella toletana</name>
    <dbReference type="NCBI Taxonomy" id="92490"/>
    <lineage>
        <taxon>Bacteria</taxon>
        <taxon>Pseudomonadati</taxon>
        <taxon>Pseudomonadota</taxon>
        <taxon>Gammaproteobacteria</taxon>
        <taxon>Enterobacterales</taxon>
        <taxon>Erwiniaceae</taxon>
        <taxon>Winslowiella</taxon>
    </lineage>
</organism>
<accession>A0ABS4PH26</accession>
<reference evidence="1 2" key="1">
    <citation type="submission" date="2021-03" db="EMBL/GenBank/DDBJ databases">
        <authorList>
            <person name="D'Agostino P."/>
            <person name="Huntemann M."/>
            <person name="Clum A."/>
            <person name="Spunde A."/>
            <person name="Palaniappan K."/>
            <person name="Ritter S."/>
            <person name="Mikhailova N."/>
            <person name="Chen I.-M."/>
            <person name="Stamatis D."/>
            <person name="Reddy T."/>
            <person name="O'Malley R."/>
            <person name="Daum C."/>
            <person name="Shapiro N."/>
            <person name="Ivanova N."/>
            <person name="Kyrpides N."/>
            <person name="Woyke T."/>
        </authorList>
    </citation>
    <scope>NUCLEOTIDE SEQUENCE [LARGE SCALE GENOMIC DNA]</scope>
    <source>
        <strain evidence="1 2">WS4403</strain>
    </source>
</reference>
<dbReference type="InterPro" id="IPR017483">
    <property type="entry name" value="CHP03034"/>
</dbReference>
<sequence>MRGIAKPLELFRSRKPFNDRRADDMLYGDMSEETLKQRYGLIAVSDRVDCYTFKKLHLPAYGNMPILSREQAAARLFDQLRFEASRFAFWGPYTNIVQRMFKHMQYNDGRDFNDAQVNLAYKRVIETNNSKTSTKMLIRDTLSKFVRWDQGLTGSDFKENLLKSHLPKFDRWIDRINGLGISIHEVNSTKITLESLRFEGNKFTAVIHYKGQDHFGLDTTDIQDARFKYLLMFRAWFVLQRYHKLAYKPFLVNMEARITITGEIMLKFSKKNYVMLAILVAIILFFSFHKPSSENVIVTVFDGLVFLKNPPATKESKFEWWKSNESILKSKYHLVPDDKFFTIPIMDFGEGYEKLPHSNFLSGVSEDDYICDDSIKDEKKCIKKESVFTISGDITRKVFIDVGDEMYIQTPDGNTKLVSKN</sequence>
<evidence type="ECO:0000313" key="2">
    <source>
        <dbReference type="Proteomes" id="UP001195624"/>
    </source>
</evidence>
<evidence type="ECO:0000313" key="1">
    <source>
        <dbReference type="EMBL" id="MBP2171415.1"/>
    </source>
</evidence>
<dbReference type="Proteomes" id="UP001195624">
    <property type="component" value="Unassembled WGS sequence"/>
</dbReference>
<gene>
    <name evidence="1" type="ORF">J2125_004607</name>
</gene>
<reference evidence="2" key="2">
    <citation type="submission" date="2023-07" db="EMBL/GenBank/DDBJ databases">
        <title>Genome mining of underrepresented organisms for secondary metabolites.</title>
        <authorList>
            <person name="D'Agostino P.M."/>
        </authorList>
    </citation>
    <scope>NUCLEOTIDE SEQUENCE [LARGE SCALE GENOMIC DNA]</scope>
    <source>
        <strain evidence="2">WS4403</strain>
    </source>
</reference>
<dbReference type="NCBIfam" id="TIGR03034">
    <property type="entry name" value="YPO3983 family protein"/>
    <property type="match status" value="1"/>
</dbReference>
<dbReference type="Pfam" id="PF11692">
    <property type="entry name" value="DUF3289"/>
    <property type="match status" value="1"/>
</dbReference>
<name>A0ABS4PH26_9GAMM</name>
<proteinExistence type="predicted"/>
<dbReference type="Pfam" id="PF06092">
    <property type="entry name" value="DUF943"/>
    <property type="match status" value="1"/>
</dbReference>